<feature type="region of interest" description="Disordered" evidence="1">
    <location>
        <begin position="52"/>
        <end position="120"/>
    </location>
</feature>
<keyword evidence="3" id="KW-1185">Reference proteome</keyword>
<dbReference type="Proteomes" id="UP000008021">
    <property type="component" value="Chromosome 4"/>
</dbReference>
<reference evidence="2" key="1">
    <citation type="submission" date="2015-04" db="UniProtKB">
        <authorList>
            <consortium name="EnsemblPlants"/>
        </authorList>
    </citation>
    <scope>IDENTIFICATION</scope>
</reference>
<dbReference type="AlphaFoldDB" id="A0A0E0DAD7"/>
<evidence type="ECO:0000256" key="1">
    <source>
        <dbReference type="SAM" id="MobiDB-lite"/>
    </source>
</evidence>
<feature type="compositionally biased region" description="Low complexity" evidence="1">
    <location>
        <begin position="73"/>
        <end position="82"/>
    </location>
</feature>
<evidence type="ECO:0000313" key="3">
    <source>
        <dbReference type="Proteomes" id="UP000008021"/>
    </source>
</evidence>
<sequence length="153" mass="16409">MPPGADQMWPGVGVPCVSVARSSGRGRTRSSGRRSHLVRQFVKLRPLQGLAASSITGSSSSKGELGDARSRSGETGSGSSSITEKRPPRASRLLHPRAATATESTSSCEHRSSPPPPSSSMYLASYRCQVFNRRVFLLKPYDVLPLEINRRGG</sequence>
<dbReference type="Gramene" id="OMERI04G01460.1">
    <property type="protein sequence ID" value="OMERI04G01460.1"/>
    <property type="gene ID" value="OMERI04G01460"/>
</dbReference>
<name>A0A0E0DAD7_9ORYZ</name>
<dbReference type="HOGENOM" id="CLU_1716153_0_0_1"/>
<protein>
    <submittedName>
        <fullName evidence="2">Uncharacterized protein</fullName>
    </submittedName>
</protein>
<reference evidence="2" key="2">
    <citation type="submission" date="2018-05" db="EMBL/GenBank/DDBJ databases">
        <title>OmerRS3 (Oryza meridionalis Reference Sequence Version 3).</title>
        <authorList>
            <person name="Zhang J."/>
            <person name="Kudrna D."/>
            <person name="Lee S."/>
            <person name="Talag J."/>
            <person name="Welchert J."/>
            <person name="Wing R.A."/>
        </authorList>
    </citation>
    <scope>NUCLEOTIDE SEQUENCE [LARGE SCALE GENOMIC DNA]</scope>
    <source>
        <strain evidence="2">cv. OR44</strain>
    </source>
</reference>
<accession>A0A0E0DAD7</accession>
<organism evidence="2">
    <name type="scientific">Oryza meridionalis</name>
    <dbReference type="NCBI Taxonomy" id="40149"/>
    <lineage>
        <taxon>Eukaryota</taxon>
        <taxon>Viridiplantae</taxon>
        <taxon>Streptophyta</taxon>
        <taxon>Embryophyta</taxon>
        <taxon>Tracheophyta</taxon>
        <taxon>Spermatophyta</taxon>
        <taxon>Magnoliopsida</taxon>
        <taxon>Liliopsida</taxon>
        <taxon>Poales</taxon>
        <taxon>Poaceae</taxon>
        <taxon>BOP clade</taxon>
        <taxon>Oryzoideae</taxon>
        <taxon>Oryzeae</taxon>
        <taxon>Oryzinae</taxon>
        <taxon>Oryza</taxon>
    </lineage>
</organism>
<evidence type="ECO:0000313" key="2">
    <source>
        <dbReference type="EnsemblPlants" id="OMERI04G01460.1"/>
    </source>
</evidence>
<dbReference type="EnsemblPlants" id="OMERI04G01460.1">
    <property type="protein sequence ID" value="OMERI04G01460.1"/>
    <property type="gene ID" value="OMERI04G01460"/>
</dbReference>
<proteinExistence type="predicted"/>